<feature type="signal peptide" evidence="1">
    <location>
        <begin position="1"/>
        <end position="19"/>
    </location>
</feature>
<reference evidence="2" key="1">
    <citation type="submission" date="2015-05" db="EMBL/GenBank/DDBJ databases">
        <title>Permanent draft genome of Rhodopirellula islandicus K833.</title>
        <authorList>
            <person name="Kizina J."/>
            <person name="Richter M."/>
            <person name="Glockner F.O."/>
            <person name="Harder J."/>
        </authorList>
    </citation>
    <scope>NUCLEOTIDE SEQUENCE [LARGE SCALE GENOMIC DNA]</scope>
    <source>
        <strain evidence="2">K833</strain>
    </source>
</reference>
<dbReference type="PATRIC" id="fig|595434.4.peg.3049"/>
<evidence type="ECO:0000313" key="2">
    <source>
        <dbReference type="EMBL" id="KLU04930.1"/>
    </source>
</evidence>
<dbReference type="RefSeq" id="WP_150122580.1">
    <property type="nucleotide sequence ID" value="NZ_LECT01000025.1"/>
</dbReference>
<dbReference type="Proteomes" id="UP000036367">
    <property type="component" value="Unassembled WGS sequence"/>
</dbReference>
<evidence type="ECO:0000256" key="1">
    <source>
        <dbReference type="SAM" id="SignalP"/>
    </source>
</evidence>
<dbReference type="EMBL" id="LECT01000025">
    <property type="protein sequence ID" value="KLU04930.1"/>
    <property type="molecule type" value="Genomic_DNA"/>
</dbReference>
<proteinExistence type="predicted"/>
<feature type="chain" id="PRO_5005248604" description="Signal peptide and transmembrane protein" evidence="1">
    <location>
        <begin position="20"/>
        <end position="181"/>
    </location>
</feature>
<comment type="caution">
    <text evidence="2">The sequence shown here is derived from an EMBL/GenBank/DDBJ whole genome shotgun (WGS) entry which is preliminary data.</text>
</comment>
<evidence type="ECO:0000313" key="3">
    <source>
        <dbReference type="Proteomes" id="UP000036367"/>
    </source>
</evidence>
<keyword evidence="3" id="KW-1185">Reference proteome</keyword>
<accession>A0A0J1BEH8</accession>
<dbReference type="AlphaFoldDB" id="A0A0J1BEH8"/>
<evidence type="ECO:0008006" key="4">
    <source>
        <dbReference type="Google" id="ProtNLM"/>
    </source>
</evidence>
<sequence length="181" mass="20147">MFRLFLLALIAASPVTTNGSDGNAIEIADEMERILTLSQPDADRNEAVPFSDVTVECLPYDEQLSFARVVEPFVIELKRTAAQRRFSMNAIELASARADLHRLKFYIDEGIAKRDAELIAESMAANPFVDPRVLRFEYRDADTVVVTTGVVQGPLSGGGSIYIARRENGSWMVRHSSHWVS</sequence>
<dbReference type="OrthoDB" id="9953536at2"/>
<keyword evidence="1" id="KW-0732">Signal</keyword>
<organism evidence="2 3">
    <name type="scientific">Rhodopirellula islandica</name>
    <dbReference type="NCBI Taxonomy" id="595434"/>
    <lineage>
        <taxon>Bacteria</taxon>
        <taxon>Pseudomonadati</taxon>
        <taxon>Planctomycetota</taxon>
        <taxon>Planctomycetia</taxon>
        <taxon>Pirellulales</taxon>
        <taxon>Pirellulaceae</taxon>
        <taxon>Rhodopirellula</taxon>
    </lineage>
</organism>
<protein>
    <recommendedName>
        <fullName evidence="4">Signal peptide and transmembrane protein</fullName>
    </recommendedName>
</protein>
<gene>
    <name evidence="2" type="ORF">RISK_003198</name>
</gene>
<name>A0A0J1BEH8_RHOIS</name>